<dbReference type="SUPFAM" id="SSF81296">
    <property type="entry name" value="E set domains"/>
    <property type="match status" value="1"/>
</dbReference>
<protein>
    <submittedName>
        <fullName evidence="1">Uncharacterized protein</fullName>
    </submittedName>
</protein>
<sequence>MALVEFQIYFPIADSVVLEFWDSRTKLVHIPMDIDSDGYWEKSINLDDGLYHYCFFINNSFRVNDPQTFPAYVLENGKPISSLVIENSEVRKLNYDSANIEVEYIDMYAGTSRLPRLNREFSNSDGEIGINIDFIKVKGIHLVSFVWVNPMLEIAYVSDCIVSGNPSGKGQAVQASGWITTDPNNQLIPGKWHLVVLVNGNEICCLPFYIRSYFYRLQQGRVIAL</sequence>
<proteinExistence type="predicted"/>
<dbReference type="InterPro" id="IPR014756">
    <property type="entry name" value="Ig_E-set"/>
</dbReference>
<dbReference type="InterPro" id="IPR013783">
    <property type="entry name" value="Ig-like_fold"/>
</dbReference>
<dbReference type="Proteomes" id="UP000189933">
    <property type="component" value="Unassembled WGS sequence"/>
</dbReference>
<reference evidence="2" key="1">
    <citation type="submission" date="2017-02" db="EMBL/GenBank/DDBJ databases">
        <authorList>
            <person name="Varghese N."/>
            <person name="Submissions S."/>
        </authorList>
    </citation>
    <scope>NUCLEOTIDE SEQUENCE [LARGE SCALE GENOMIC DNA]</scope>
    <source>
        <strain evidence="2">DSM 16521</strain>
    </source>
</reference>
<name>A0A1T4SE04_9FIRM</name>
<dbReference type="AlphaFoldDB" id="A0A1T4SE04"/>
<dbReference type="EMBL" id="FUXM01000053">
    <property type="protein sequence ID" value="SKA26504.1"/>
    <property type="molecule type" value="Genomic_DNA"/>
</dbReference>
<dbReference type="Gene3D" id="2.60.40.10">
    <property type="entry name" value="Immunoglobulins"/>
    <property type="match status" value="1"/>
</dbReference>
<organism evidence="1 2">
    <name type="scientific">Carboxydocella sporoproducens DSM 16521</name>
    <dbReference type="NCBI Taxonomy" id="1121270"/>
    <lineage>
        <taxon>Bacteria</taxon>
        <taxon>Bacillati</taxon>
        <taxon>Bacillota</taxon>
        <taxon>Clostridia</taxon>
        <taxon>Eubacteriales</taxon>
        <taxon>Clostridiales Family XVI. Incertae Sedis</taxon>
        <taxon>Carboxydocella</taxon>
    </lineage>
</organism>
<evidence type="ECO:0000313" key="2">
    <source>
        <dbReference type="Proteomes" id="UP000189933"/>
    </source>
</evidence>
<dbReference type="OrthoDB" id="1715880at2"/>
<keyword evidence="2" id="KW-1185">Reference proteome</keyword>
<accession>A0A1T4SE04</accession>
<dbReference type="RefSeq" id="WP_078666592.1">
    <property type="nucleotide sequence ID" value="NZ_FUXM01000053.1"/>
</dbReference>
<gene>
    <name evidence="1" type="ORF">SAMN02745885_02630</name>
</gene>
<evidence type="ECO:0000313" key="1">
    <source>
        <dbReference type="EMBL" id="SKA26504.1"/>
    </source>
</evidence>